<keyword evidence="6" id="KW-0158">Chromosome</keyword>
<feature type="compositionally biased region" description="Low complexity" evidence="16">
    <location>
        <begin position="503"/>
        <end position="521"/>
    </location>
</feature>
<evidence type="ECO:0000256" key="13">
    <source>
        <dbReference type="ARBA" id="ARBA00023125"/>
    </source>
</evidence>
<evidence type="ECO:0000256" key="8">
    <source>
        <dbReference type="ARBA" id="ARBA00022553"/>
    </source>
</evidence>
<feature type="compositionally biased region" description="Polar residues" evidence="16">
    <location>
        <begin position="522"/>
        <end position="535"/>
    </location>
</feature>
<dbReference type="GO" id="GO:0043130">
    <property type="term" value="F:ubiquitin binding"/>
    <property type="evidence" value="ECO:0007669"/>
    <property type="project" value="InterPro"/>
</dbReference>
<dbReference type="RefSeq" id="XP_062722574.1">
    <property type="nucleotide sequence ID" value="XM_062862024.1"/>
</dbReference>
<dbReference type="InterPro" id="IPR009060">
    <property type="entry name" value="UBA-like_sf"/>
</dbReference>
<reference evidence="18" key="2">
    <citation type="submission" date="2023-06" db="EMBL/GenBank/DDBJ databases">
        <authorList>
            <consortium name="Lawrence Berkeley National Laboratory"/>
            <person name="Mondo S.J."/>
            <person name="Hensen N."/>
            <person name="Bonometti L."/>
            <person name="Westerberg I."/>
            <person name="Brannstrom I.O."/>
            <person name="Guillou S."/>
            <person name="Cros-Aarteil S."/>
            <person name="Calhoun S."/>
            <person name="Haridas S."/>
            <person name="Kuo A."/>
            <person name="Pangilinan J."/>
            <person name="Riley R."/>
            <person name="Labutti K."/>
            <person name="Andreopoulos B."/>
            <person name="Lipzen A."/>
            <person name="Chen C."/>
            <person name="Yanf M."/>
            <person name="Daum C."/>
            <person name="Ng V."/>
            <person name="Clum A."/>
            <person name="Steindorff A."/>
            <person name="Ohm R."/>
            <person name="Martin F."/>
            <person name="Silar P."/>
            <person name="Natvig D."/>
            <person name="Lalanne C."/>
            <person name="Gautier V."/>
            <person name="Ament-Velasquez S.L."/>
            <person name="Kruys A."/>
            <person name="Hutchinson M.I."/>
            <person name="Powell A.J."/>
            <person name="Barry K."/>
            <person name="Miller A.N."/>
            <person name="Grigoriev I.V."/>
            <person name="Debuchy R."/>
            <person name="Gladieux P."/>
            <person name="Thoren M.H."/>
            <person name="Johannesson H."/>
        </authorList>
    </citation>
    <scope>NUCLEOTIDE SEQUENCE</scope>
    <source>
        <strain evidence="18">CBS 333.67</strain>
    </source>
</reference>
<evidence type="ECO:0000256" key="5">
    <source>
        <dbReference type="ARBA" id="ARBA00020536"/>
    </source>
</evidence>
<feature type="compositionally biased region" description="Low complexity" evidence="16">
    <location>
        <begin position="1"/>
        <end position="13"/>
    </location>
</feature>
<feature type="compositionally biased region" description="Polar residues" evidence="16">
    <location>
        <begin position="597"/>
        <end position="607"/>
    </location>
</feature>
<evidence type="ECO:0000256" key="9">
    <source>
        <dbReference type="ARBA" id="ARBA00022763"/>
    </source>
</evidence>
<comment type="subcellular location">
    <subcellularLocation>
        <location evidence="3">Chromosome</location>
        <location evidence="3">Telomere</location>
    </subcellularLocation>
    <subcellularLocation>
        <location evidence="2">Cytoplasm</location>
    </subcellularLocation>
    <subcellularLocation>
        <location evidence="1">Nucleus</location>
    </subcellularLocation>
</comment>
<dbReference type="GO" id="GO:0005634">
    <property type="term" value="C:nucleus"/>
    <property type="evidence" value="ECO:0007669"/>
    <property type="project" value="UniProtKB-SubCell"/>
</dbReference>
<dbReference type="InterPro" id="IPR051833">
    <property type="entry name" value="TC-DDR_regulator"/>
</dbReference>
<comment type="caution">
    <text evidence="18">The sequence shown here is derived from an EMBL/GenBank/DDBJ whole genome shotgun (WGS) entry which is preliminary data.</text>
</comment>
<feature type="compositionally biased region" description="Polar residues" evidence="16">
    <location>
        <begin position="268"/>
        <end position="279"/>
    </location>
</feature>
<feature type="region of interest" description="Disordered" evidence="16">
    <location>
        <begin position="449"/>
        <end position="714"/>
    </location>
</feature>
<dbReference type="SUPFAM" id="SSF46934">
    <property type="entry name" value="UBA-like"/>
    <property type="match status" value="1"/>
</dbReference>
<keyword evidence="12" id="KW-0779">Telomere</keyword>
<feature type="compositionally biased region" description="Gly residues" evidence="16">
    <location>
        <begin position="14"/>
        <end position="33"/>
    </location>
</feature>
<feature type="compositionally biased region" description="Basic and acidic residues" evidence="16">
    <location>
        <begin position="153"/>
        <end position="166"/>
    </location>
</feature>
<evidence type="ECO:0000313" key="19">
    <source>
        <dbReference type="Proteomes" id="UP001273166"/>
    </source>
</evidence>
<dbReference type="GO" id="GO:0003677">
    <property type="term" value="F:DNA binding"/>
    <property type="evidence" value="ECO:0007669"/>
    <property type="project" value="UniProtKB-KW"/>
</dbReference>
<evidence type="ECO:0000259" key="17">
    <source>
        <dbReference type="PROSITE" id="PS51140"/>
    </source>
</evidence>
<keyword evidence="9" id="KW-0227">DNA damage</keyword>
<feature type="compositionally biased region" description="Polar residues" evidence="16">
    <location>
        <begin position="671"/>
        <end position="703"/>
    </location>
</feature>
<evidence type="ECO:0000256" key="12">
    <source>
        <dbReference type="ARBA" id="ARBA00022895"/>
    </source>
</evidence>
<dbReference type="Proteomes" id="UP001273166">
    <property type="component" value="Unassembled WGS sequence"/>
</dbReference>
<reference evidence="18" key="1">
    <citation type="journal article" date="2023" name="Mol. Phylogenet. Evol.">
        <title>Genome-scale phylogeny and comparative genomics of the fungal order Sordariales.</title>
        <authorList>
            <person name="Hensen N."/>
            <person name="Bonometti L."/>
            <person name="Westerberg I."/>
            <person name="Brannstrom I.O."/>
            <person name="Guillou S."/>
            <person name="Cros-Aarteil S."/>
            <person name="Calhoun S."/>
            <person name="Haridas S."/>
            <person name="Kuo A."/>
            <person name="Mondo S."/>
            <person name="Pangilinan J."/>
            <person name="Riley R."/>
            <person name="LaButti K."/>
            <person name="Andreopoulos B."/>
            <person name="Lipzen A."/>
            <person name="Chen C."/>
            <person name="Yan M."/>
            <person name="Daum C."/>
            <person name="Ng V."/>
            <person name="Clum A."/>
            <person name="Steindorff A."/>
            <person name="Ohm R.A."/>
            <person name="Martin F."/>
            <person name="Silar P."/>
            <person name="Natvig D.O."/>
            <person name="Lalanne C."/>
            <person name="Gautier V."/>
            <person name="Ament-Velasquez S.L."/>
            <person name="Kruys A."/>
            <person name="Hutchinson M.I."/>
            <person name="Powell A.J."/>
            <person name="Barry K."/>
            <person name="Miller A.N."/>
            <person name="Grigoriev I.V."/>
            <person name="Debuchy R."/>
            <person name="Gladieux P."/>
            <person name="Hiltunen Thoren M."/>
            <person name="Johannesson H."/>
        </authorList>
    </citation>
    <scope>NUCLEOTIDE SEQUENCE</scope>
    <source>
        <strain evidence="18">CBS 333.67</strain>
    </source>
</reference>
<evidence type="ECO:0000256" key="11">
    <source>
        <dbReference type="ARBA" id="ARBA00022843"/>
    </source>
</evidence>
<keyword evidence="8" id="KW-0597">Phosphoprotein</keyword>
<dbReference type="InterPro" id="IPR003892">
    <property type="entry name" value="CUE"/>
</dbReference>
<comment type="similarity">
    <text evidence="4">Belongs to the DEF1 family.</text>
</comment>
<sequence length="965" mass="99121">MTEVQPRPAAPRGRGSGRGGRGGNFATRGGGRAAGSRPAATNGDSKNTQSSLPTFEDEGEVGQLRKDYGDKVQIIKEMFPDWSDVDILFALRETDGDENLTVTRIAEGTISQWGQVSKPKKERKGKADTFTTTTGEPAATGTSRNARGGRGADSGRGRGRATERGGRGAARGKSTPGTTNGTRMKENQPLSVPTAESTEWNAKQTEESAVSSEAALTESLTATVNAPSATIETPKPATIAAGGKTTWASMLRQSATPKPVQKPREPATKSSEPVVQPSSAAEAVNTGPQFPTSGDEPAMVPTNEPAPAADTAAVTQPIAPAIPVVPAVPAVPNVVVPEVALQPSKDQLTEKNLDRVTDVSHPPETETAASEAADSWDPRGAAASATATPLSASQQQHLAARTGATTKPAARTPLHHSRRMLDQAEPVRMPGSLDHVDRASVQFGAFSLNDDEDVDNAEEPPETRPQPPEDSPVTHPRTSLPPVQPTTVPDAFAAQTPVATQVPTGPAAAASAPPNQTTSTSQVSAQPVVSESNQPFGRFGQSAPQEQSSFPTTKPFEPFGQQPAVASAAQNQFEGGFQAQGQAAQAPNQQQPGGPFSSASNDLSSYYTADHQNRFNYYNQNYGQQQGAQGQDALSSQPQRSFSGYNAPQNDSLGQYPQSGAQHGQPRFGSNAGTESQVGGAPTPTQTASQAPSGPSTQAQAHGQQPHDYPYSGHPYYSNPYYSAYMGGYQGYNQGAYGAPYGKGGLGYQPSQYGITPQGPHSYSSPAGAFGQSALHRDSGVGAGLGDYGRAGSTQSAQQGLGSGFGGVHDTFGRSGSAYQSQGGQSFNAPGSQSGAGPSADELKPFGDSKAAGGPSPSLGAAARPGSAANNGPGQAGLPPPQSSQQSGLGMGAYGYPSHMQGHGLHGSQSGAGGYGMGAGGAQSHQNTYGAGYGAQGFGGSYYANAPRGGATTITRRMEKKGPAP</sequence>
<evidence type="ECO:0000256" key="10">
    <source>
        <dbReference type="ARBA" id="ARBA00022786"/>
    </source>
</evidence>
<dbReference type="Pfam" id="PF02845">
    <property type="entry name" value="CUE"/>
    <property type="match status" value="1"/>
</dbReference>
<proteinExistence type="inferred from homology"/>
<dbReference type="PROSITE" id="PS51140">
    <property type="entry name" value="CUE"/>
    <property type="match status" value="1"/>
</dbReference>
<feature type="region of interest" description="Disordered" evidence="16">
    <location>
        <begin position="252"/>
        <end position="311"/>
    </location>
</feature>
<accession>A0AAJ0GVF7</accession>
<feature type="compositionally biased region" description="Polar residues" evidence="16">
    <location>
        <begin position="632"/>
        <end position="662"/>
    </location>
</feature>
<dbReference type="GO" id="GO:0000781">
    <property type="term" value="C:chromosome, telomeric region"/>
    <property type="evidence" value="ECO:0007669"/>
    <property type="project" value="UniProtKB-SubCell"/>
</dbReference>
<evidence type="ECO:0000256" key="3">
    <source>
        <dbReference type="ARBA" id="ARBA00004574"/>
    </source>
</evidence>
<gene>
    <name evidence="18" type="ORF">B0T15DRAFT_152734</name>
</gene>
<keyword evidence="7" id="KW-0963">Cytoplasm</keyword>
<evidence type="ECO:0000313" key="18">
    <source>
        <dbReference type="EMBL" id="KAK3306794.1"/>
    </source>
</evidence>
<evidence type="ECO:0000256" key="6">
    <source>
        <dbReference type="ARBA" id="ARBA00022454"/>
    </source>
</evidence>
<dbReference type="GO" id="GO:0006281">
    <property type="term" value="P:DNA repair"/>
    <property type="evidence" value="ECO:0007669"/>
    <property type="project" value="UniProtKB-KW"/>
</dbReference>
<evidence type="ECO:0000256" key="4">
    <source>
        <dbReference type="ARBA" id="ARBA00005491"/>
    </source>
</evidence>
<feature type="compositionally biased region" description="Low complexity" evidence="16">
    <location>
        <begin position="849"/>
        <end position="873"/>
    </location>
</feature>
<evidence type="ECO:0000256" key="7">
    <source>
        <dbReference type="ARBA" id="ARBA00022490"/>
    </source>
</evidence>
<dbReference type="EMBL" id="JAUDZG010000003">
    <property type="protein sequence ID" value="KAK3306794.1"/>
    <property type="molecule type" value="Genomic_DNA"/>
</dbReference>
<feature type="compositionally biased region" description="Low complexity" evidence="16">
    <location>
        <begin position="813"/>
        <end position="826"/>
    </location>
</feature>
<feature type="compositionally biased region" description="Polar residues" evidence="16">
    <location>
        <begin position="175"/>
        <end position="211"/>
    </location>
</feature>
<dbReference type="CDD" id="cd14368">
    <property type="entry name" value="CUE_DEF1_like"/>
    <property type="match status" value="1"/>
</dbReference>
<feature type="domain" description="CUE" evidence="17">
    <location>
        <begin position="67"/>
        <end position="110"/>
    </location>
</feature>
<dbReference type="PANTHER" id="PTHR16308">
    <property type="entry name" value="UBIQUITIN ASSOCIATED PROTEIN 2-LIKE/LINGERER"/>
    <property type="match status" value="1"/>
</dbReference>
<organism evidence="18 19">
    <name type="scientific">Chaetomium strumarium</name>
    <dbReference type="NCBI Taxonomy" id="1170767"/>
    <lineage>
        <taxon>Eukaryota</taxon>
        <taxon>Fungi</taxon>
        <taxon>Dikarya</taxon>
        <taxon>Ascomycota</taxon>
        <taxon>Pezizomycotina</taxon>
        <taxon>Sordariomycetes</taxon>
        <taxon>Sordariomycetidae</taxon>
        <taxon>Sordariales</taxon>
        <taxon>Chaetomiaceae</taxon>
        <taxon>Chaetomium</taxon>
    </lineage>
</organism>
<feature type="compositionally biased region" description="Basic and acidic residues" evidence="16">
    <location>
        <begin position="347"/>
        <end position="364"/>
    </location>
</feature>
<keyword evidence="15" id="KW-0539">Nucleus</keyword>
<feature type="compositionally biased region" description="Low complexity" evidence="16">
    <location>
        <begin position="381"/>
        <end position="396"/>
    </location>
</feature>
<keyword evidence="13" id="KW-0238">DNA-binding</keyword>
<evidence type="ECO:0000256" key="16">
    <source>
        <dbReference type="SAM" id="MobiDB-lite"/>
    </source>
</evidence>
<feature type="compositionally biased region" description="Low complexity" evidence="16">
    <location>
        <begin position="568"/>
        <end position="596"/>
    </location>
</feature>
<evidence type="ECO:0000256" key="15">
    <source>
        <dbReference type="ARBA" id="ARBA00023242"/>
    </source>
</evidence>
<protein>
    <recommendedName>
        <fullName evidence="5">RNA polymerase II degradation factor 1</fullName>
    </recommendedName>
</protein>
<feature type="region of interest" description="Disordered" evidence="16">
    <location>
        <begin position="346"/>
        <end position="431"/>
    </location>
</feature>
<feature type="compositionally biased region" description="Polar residues" evidence="16">
    <location>
        <begin position="42"/>
        <end position="53"/>
    </location>
</feature>
<evidence type="ECO:0000256" key="2">
    <source>
        <dbReference type="ARBA" id="ARBA00004496"/>
    </source>
</evidence>
<keyword evidence="19" id="KW-1185">Reference proteome</keyword>
<feature type="compositionally biased region" description="Polar residues" evidence="16">
    <location>
        <begin position="542"/>
        <end position="552"/>
    </location>
</feature>
<feature type="compositionally biased region" description="Polar residues" evidence="16">
    <location>
        <begin position="827"/>
        <end position="836"/>
    </location>
</feature>
<evidence type="ECO:0000256" key="1">
    <source>
        <dbReference type="ARBA" id="ARBA00004123"/>
    </source>
</evidence>
<feature type="region of interest" description="Disordered" evidence="16">
    <location>
        <begin position="1"/>
        <end position="63"/>
    </location>
</feature>
<keyword evidence="10" id="KW-0833">Ubl conjugation pathway</keyword>
<dbReference type="InterPro" id="IPR041803">
    <property type="entry name" value="DEF1_CUE"/>
</dbReference>
<feature type="region of interest" description="Disordered" evidence="16">
    <location>
        <begin position="113"/>
        <end position="216"/>
    </location>
</feature>
<dbReference type="GO" id="GO:0005737">
    <property type="term" value="C:cytoplasm"/>
    <property type="evidence" value="ECO:0007669"/>
    <property type="project" value="UniProtKB-SubCell"/>
</dbReference>
<feature type="compositionally biased region" description="Low complexity" evidence="16">
    <location>
        <begin position="129"/>
        <end position="146"/>
    </location>
</feature>
<feature type="compositionally biased region" description="Acidic residues" evidence="16">
    <location>
        <begin position="449"/>
        <end position="460"/>
    </location>
</feature>
<keyword evidence="14" id="KW-0234">DNA repair</keyword>
<feature type="region of interest" description="Disordered" evidence="16">
    <location>
        <begin position="786"/>
        <end position="909"/>
    </location>
</feature>
<evidence type="ECO:0000256" key="14">
    <source>
        <dbReference type="ARBA" id="ARBA00023204"/>
    </source>
</evidence>
<dbReference type="AlphaFoldDB" id="A0AAJ0GVF7"/>
<name>A0AAJ0GVF7_9PEZI</name>
<dbReference type="GeneID" id="87880853"/>
<feature type="compositionally biased region" description="Low complexity" evidence="16">
    <location>
        <begin position="616"/>
        <end position="631"/>
    </location>
</feature>
<dbReference type="PANTHER" id="PTHR16308:SF13">
    <property type="entry name" value="PROTEIN LINGERER"/>
    <property type="match status" value="1"/>
</dbReference>
<keyword evidence="11" id="KW-0832">Ubl conjugation</keyword>